<name>A0A6J5N887_9CAUD</name>
<evidence type="ECO:0000313" key="1">
    <source>
        <dbReference type="EMBL" id="CAB4153310.1"/>
    </source>
</evidence>
<sequence length="89" mass="9932">MIKFIKTRKRIINELVNMIELADLEEFDSQDGLSDYHTGCAHGLRAALNVISKKDVPAYAIIRRGGPLSVDFESYDETGAYQGILTSIK</sequence>
<accession>A0A6J5N887</accession>
<reference evidence="1" key="1">
    <citation type="submission" date="2020-04" db="EMBL/GenBank/DDBJ databases">
        <authorList>
            <person name="Chiriac C."/>
            <person name="Salcher M."/>
            <person name="Ghai R."/>
            <person name="Kavagutti S V."/>
        </authorList>
    </citation>
    <scope>NUCLEOTIDE SEQUENCE</scope>
</reference>
<dbReference type="EMBL" id="LR796586">
    <property type="protein sequence ID" value="CAB4153310.1"/>
    <property type="molecule type" value="Genomic_DNA"/>
</dbReference>
<organism evidence="1">
    <name type="scientific">uncultured Caudovirales phage</name>
    <dbReference type="NCBI Taxonomy" id="2100421"/>
    <lineage>
        <taxon>Viruses</taxon>
        <taxon>Duplodnaviria</taxon>
        <taxon>Heunggongvirae</taxon>
        <taxon>Uroviricota</taxon>
        <taxon>Caudoviricetes</taxon>
        <taxon>Peduoviridae</taxon>
        <taxon>Maltschvirus</taxon>
        <taxon>Maltschvirus maltsch</taxon>
    </lineage>
</organism>
<protein>
    <submittedName>
        <fullName evidence="1">Uncharacterized protein</fullName>
    </submittedName>
</protein>
<gene>
    <name evidence="1" type="ORF">UFOVP621_86</name>
</gene>
<proteinExistence type="predicted"/>